<feature type="compositionally biased region" description="Basic and acidic residues" evidence="2">
    <location>
        <begin position="969"/>
        <end position="987"/>
    </location>
</feature>
<dbReference type="InterPro" id="IPR036875">
    <property type="entry name" value="Znf_CCHC_sf"/>
</dbReference>
<feature type="compositionally biased region" description="Low complexity" evidence="2">
    <location>
        <begin position="704"/>
        <end position="715"/>
    </location>
</feature>
<feature type="region of interest" description="Disordered" evidence="2">
    <location>
        <begin position="828"/>
        <end position="888"/>
    </location>
</feature>
<dbReference type="SMART" id="SM00343">
    <property type="entry name" value="ZnF_C2HC"/>
    <property type="match status" value="2"/>
</dbReference>
<sequence length="1426" mass="159724">MTEKHIEVLRVEQSVVSKELAKFRPCDNETRSMYCREWAQYVYKKHFVWNAKTQEDVDRDHAAYVNAGKYQIKVILDESDLSEEEKDLYEKEHSTVLIKQFEELLNTISDLKTQKEKSLVQLISQACRQWMTLPTGRSGLPDLFEPVEFNSYPDNIPLVDDDQDPSQLLDPLIIERQALCLPSDCFHLLKSMTGDIIISHTTPTCNHKKPTSKTPADLEVDRTILTEHEQAAVKKALEELAIALDNIWKPLNTFLEQLEAQDKIRSKLLGADCQETIDAFFASQKYVPFVDEWTNNQLPNWKKIKKPSEEDVERLDRFVQDHFRHLGSLVDQFLSEFVTTRFRDIREWNINLWKMIHPTIKAMDERISSLELLRGKQSSTDKSLRALNVDSLKKMESTKEVDSSEKRIMAELEKRVSEYKKDIEELIKSYCESSRPTLASRMDRLNNKDFKKKIKKVESGYYVIRQFFRYEITENVFPESLFGRFMLICLKPLMQEGEVMEAMTIEKEVQRFIESHKDLLQERCILLSRFEEGVQTGRRELAGVIGKLLLKEGMRIQGETVALQRQNNLLKVFGVDPVEPTSKKKKNKKKKNASSGASTPSLQEEPSPADVKKSPISVNAAATAAKKAVEPKKKAGSTTATEESKKKKSDEESKMKVEPKKQASSAEGMVKTAAAVAASEPKKKELVKEEAKKQVAPKVANTTSQQPPVSQQAASKVPTVPESIKRAASIKPTKPADQVNPSTGTPKKAQISFDPSKDVAQARVIDDKASANPPRSDKKSVEPSVGNEWPTLESESKGQDTTCQPAKEKKENDVQGWAEIVASVTSDVKKETWNSAPAKADEIKDGGWGNASAKSSEMKDEGWGNTSAKSTSESAAEATAEPAVESVVEPVTAPKIKQEAITATDGWSTVVTEISSGWGDEPKVETKPVEVNNNDGWGSADTVTADTNDWNTIAKTAETWSETQAPTEDNWRATKDRTSGWNDKNEAQTKGTNGWDNTHNNTWDSMKQDVKKSEPEWRRKDKSSNQSWRELNNNTETKAKKNEDNLGGWGRKKEWEPTGNNQRDTKEGWRSSSTSSDKEVKDGWSSLKGTSESLGGWGNPSGGFTDNWGQKSSSREATFQDNKSTPKPNWDNAQVPWETSSSAPLDSVERPSTFSNNDTSFSVTPTPSASQASISKPPGLNVTTTTNEASNLISAGNVSQSIVPPSSGLPDMKEMNKPILPFTPPGQTMFMSPLSTAAVQLQEPLPANIDDFGKDMLLLMVKNLHRENSTLISTVYSLQQDMAMMNQRYAEILALAREREAQTVQLLETRKQTELEKAKRYCISLESRIKELEEKVRGGYHDRTTAGFENQDLFAGYRDEMNSGGSNNSSNNHGFHQHRGHRKMWSKATVIRCGNCGETGHSSAECKSYCRYCGSLEHLSEACPMN</sequence>
<feature type="compositionally biased region" description="Basic and acidic residues" evidence="2">
    <location>
        <begin position="642"/>
        <end position="661"/>
    </location>
</feature>
<dbReference type="OMA" id="HTTPTCN"/>
<dbReference type="SUPFAM" id="SSF57756">
    <property type="entry name" value="Retrovirus zinc finger-like domains"/>
    <property type="match status" value="1"/>
</dbReference>
<dbReference type="GO" id="GO:0003676">
    <property type="term" value="F:nucleic acid binding"/>
    <property type="evidence" value="ECO:0007669"/>
    <property type="project" value="InterPro"/>
</dbReference>
<dbReference type="Proteomes" id="UP000242381">
    <property type="component" value="Unassembled WGS sequence"/>
</dbReference>
<dbReference type="Gene3D" id="4.10.60.10">
    <property type="entry name" value="Zinc finger, CCHC-type"/>
    <property type="match status" value="1"/>
</dbReference>
<feature type="region of interest" description="Disordered" evidence="2">
    <location>
        <begin position="578"/>
        <end position="814"/>
    </location>
</feature>
<feature type="compositionally biased region" description="Polar residues" evidence="2">
    <location>
        <begin position="1102"/>
        <end position="1127"/>
    </location>
</feature>
<organism evidence="4 5">
    <name type="scientific">Rhizopus microsporus</name>
    <dbReference type="NCBI Taxonomy" id="58291"/>
    <lineage>
        <taxon>Eukaryota</taxon>
        <taxon>Fungi</taxon>
        <taxon>Fungi incertae sedis</taxon>
        <taxon>Mucoromycota</taxon>
        <taxon>Mucoromycotina</taxon>
        <taxon>Mucoromycetes</taxon>
        <taxon>Mucorales</taxon>
        <taxon>Mucorineae</taxon>
        <taxon>Rhizopodaceae</taxon>
        <taxon>Rhizopus</taxon>
    </lineage>
</organism>
<proteinExistence type="predicted"/>
<evidence type="ECO:0000259" key="3">
    <source>
        <dbReference type="PROSITE" id="PS50158"/>
    </source>
</evidence>
<keyword evidence="1" id="KW-0863">Zinc-finger</keyword>
<dbReference type="PROSITE" id="PS50158">
    <property type="entry name" value="ZF_CCHC"/>
    <property type="match status" value="1"/>
</dbReference>
<dbReference type="VEuPathDB" id="FungiDB:BCV72DRAFT_63082"/>
<feature type="compositionally biased region" description="Basic residues" evidence="2">
    <location>
        <begin position="583"/>
        <end position="592"/>
    </location>
</feature>
<feature type="domain" description="CCHC-type" evidence="3">
    <location>
        <begin position="1392"/>
        <end position="1408"/>
    </location>
</feature>
<feature type="compositionally biased region" description="Basic and acidic residues" evidence="2">
    <location>
        <begin position="680"/>
        <end position="693"/>
    </location>
</feature>
<feature type="compositionally biased region" description="Polar residues" evidence="2">
    <location>
        <begin position="988"/>
        <end position="1005"/>
    </location>
</feature>
<name>A0A1X0RUG0_RHIZD</name>
<feature type="compositionally biased region" description="Low complexity" evidence="2">
    <location>
        <begin position="1362"/>
        <end position="1372"/>
    </location>
</feature>
<dbReference type="InterPro" id="IPR001878">
    <property type="entry name" value="Znf_CCHC"/>
</dbReference>
<feature type="compositionally biased region" description="Basic and acidic residues" evidence="2">
    <location>
        <begin position="764"/>
        <end position="781"/>
    </location>
</feature>
<feature type="compositionally biased region" description="Polar residues" evidence="2">
    <location>
        <begin position="593"/>
        <end position="604"/>
    </location>
</feature>
<gene>
    <name evidence="4" type="ORF">BCV71DRAFT_266335</name>
</gene>
<accession>A0A1X0RUG0</accession>
<feature type="compositionally biased region" description="Polar residues" evidence="2">
    <location>
        <begin position="931"/>
        <end position="967"/>
    </location>
</feature>
<reference evidence="4 5" key="1">
    <citation type="journal article" date="2016" name="Proc. Natl. Acad. Sci. U.S.A.">
        <title>Lipid metabolic changes in an early divergent fungus govern the establishment of a mutualistic symbiosis with endobacteria.</title>
        <authorList>
            <person name="Lastovetsky O.A."/>
            <person name="Gaspar M.L."/>
            <person name="Mondo S.J."/>
            <person name="LaButti K.M."/>
            <person name="Sandor L."/>
            <person name="Grigoriev I.V."/>
            <person name="Henry S.A."/>
            <person name="Pawlowska T.E."/>
        </authorList>
    </citation>
    <scope>NUCLEOTIDE SEQUENCE [LARGE SCALE GENOMIC DNA]</scope>
    <source>
        <strain evidence="4 5">ATCC 11559</strain>
    </source>
</reference>
<feature type="region of interest" description="Disordered" evidence="2">
    <location>
        <begin position="1360"/>
        <end position="1381"/>
    </location>
</feature>
<keyword evidence="1" id="KW-0479">Metal-binding</keyword>
<keyword evidence="1" id="KW-0862">Zinc</keyword>
<evidence type="ECO:0000256" key="1">
    <source>
        <dbReference type="PROSITE-ProRule" id="PRU00047"/>
    </source>
</evidence>
<feature type="compositionally biased region" description="Basic and acidic residues" evidence="2">
    <location>
        <begin position="1006"/>
        <end position="1023"/>
    </location>
</feature>
<feature type="compositionally biased region" description="Low complexity" evidence="2">
    <location>
        <begin position="866"/>
        <end position="888"/>
    </location>
</feature>
<evidence type="ECO:0000256" key="2">
    <source>
        <dbReference type="SAM" id="MobiDB-lite"/>
    </source>
</evidence>
<dbReference type="GO" id="GO:0008270">
    <property type="term" value="F:zinc ion binding"/>
    <property type="evidence" value="ECO:0007669"/>
    <property type="project" value="UniProtKB-KW"/>
</dbReference>
<evidence type="ECO:0000313" key="4">
    <source>
        <dbReference type="EMBL" id="ORE15666.1"/>
    </source>
</evidence>
<evidence type="ECO:0000313" key="5">
    <source>
        <dbReference type="Proteomes" id="UP000242381"/>
    </source>
</evidence>
<dbReference type="EMBL" id="KV921414">
    <property type="protein sequence ID" value="ORE15666.1"/>
    <property type="molecule type" value="Genomic_DNA"/>
</dbReference>
<feature type="region of interest" description="Disordered" evidence="2">
    <location>
        <begin position="915"/>
        <end position="1180"/>
    </location>
</feature>
<feature type="compositionally biased region" description="Polar residues" evidence="2">
    <location>
        <begin position="1137"/>
        <end position="1174"/>
    </location>
</feature>
<protein>
    <recommendedName>
        <fullName evidence="3">CCHC-type domain-containing protein</fullName>
    </recommendedName>
</protein>